<comment type="similarity">
    <text evidence="2 5">Belongs to the threonine aldolase family.</text>
</comment>
<organism evidence="7 8">
    <name type="scientific">Pacificitalea manganoxidans</name>
    <dbReference type="NCBI Taxonomy" id="1411902"/>
    <lineage>
        <taxon>Bacteria</taxon>
        <taxon>Pseudomonadati</taxon>
        <taxon>Pseudomonadota</taxon>
        <taxon>Alphaproteobacteria</taxon>
        <taxon>Rhodobacterales</taxon>
        <taxon>Paracoccaceae</taxon>
        <taxon>Pacificitalea</taxon>
    </lineage>
</organism>
<dbReference type="Proteomes" id="UP000219050">
    <property type="component" value="Chromosome"/>
</dbReference>
<dbReference type="Gene3D" id="3.90.1150.10">
    <property type="entry name" value="Aspartate Aminotransferase, domain 1"/>
    <property type="match status" value="1"/>
</dbReference>
<dbReference type="InterPro" id="IPR026273">
    <property type="entry name" value="Low_specificity_L-TA_bact"/>
</dbReference>
<gene>
    <name evidence="7" type="ORF">CBW24_12320</name>
</gene>
<dbReference type="EC" id="4.1.2.48" evidence="5"/>
<evidence type="ECO:0000256" key="4">
    <source>
        <dbReference type="ARBA" id="ARBA00022898"/>
    </source>
</evidence>
<dbReference type="GO" id="GO:0008732">
    <property type="term" value="F:L-allo-threonine aldolase activity"/>
    <property type="evidence" value="ECO:0007669"/>
    <property type="project" value="RHEA"/>
</dbReference>
<dbReference type="InterPro" id="IPR015422">
    <property type="entry name" value="PyrdxlP-dep_Trfase_small"/>
</dbReference>
<reference evidence="7 8" key="1">
    <citation type="submission" date="2017-05" db="EMBL/GenBank/DDBJ databases">
        <title>Comparative genomic and metabolic analysis of manganese-oxidizing mechanisms in Celeribater manganoxidans DY25T: its adaption to the environment of polymetallic nodule.</title>
        <authorList>
            <person name="Wang X."/>
        </authorList>
    </citation>
    <scope>NUCLEOTIDE SEQUENCE [LARGE SCALE GENOMIC DNA]</scope>
    <source>
        <strain evidence="7 8">DY25</strain>
    </source>
</reference>
<dbReference type="RefSeq" id="WP_097373768.1">
    <property type="nucleotide sequence ID" value="NZ_CP021404.1"/>
</dbReference>
<dbReference type="InterPro" id="IPR001597">
    <property type="entry name" value="ArAA_b-elim_lyase/Thr_aldolase"/>
</dbReference>
<comment type="catalytic activity">
    <reaction evidence="5">
        <text>L-threonine = acetaldehyde + glycine</text>
        <dbReference type="Rhea" id="RHEA:19625"/>
        <dbReference type="ChEBI" id="CHEBI:15343"/>
        <dbReference type="ChEBI" id="CHEBI:57305"/>
        <dbReference type="ChEBI" id="CHEBI:57926"/>
        <dbReference type="EC" id="4.1.2.48"/>
    </reaction>
</comment>
<evidence type="ECO:0000259" key="6">
    <source>
        <dbReference type="Pfam" id="PF01212"/>
    </source>
</evidence>
<dbReference type="PIRSF" id="PIRSF038940">
    <property type="entry name" value="Low_specificity_LTA"/>
    <property type="match status" value="1"/>
</dbReference>
<dbReference type="OrthoDB" id="9774495at2"/>
<keyword evidence="5" id="KW-0456">Lyase</keyword>
<dbReference type="SUPFAM" id="SSF53383">
    <property type="entry name" value="PLP-dependent transferases"/>
    <property type="match status" value="1"/>
</dbReference>
<keyword evidence="4 5" id="KW-0663">Pyridoxal phosphate</keyword>
<comment type="catalytic activity">
    <reaction evidence="5">
        <text>L-allo-threonine = acetaldehyde + glycine</text>
        <dbReference type="Rhea" id="RHEA:26209"/>
        <dbReference type="ChEBI" id="CHEBI:15343"/>
        <dbReference type="ChEBI" id="CHEBI:57305"/>
        <dbReference type="ChEBI" id="CHEBI:58585"/>
        <dbReference type="EC" id="4.1.2.48"/>
    </reaction>
</comment>
<comment type="function">
    <text evidence="5">Catalyzes the cleavage of L-allo-threonine and L-threonine to glycine and acetaldehyde.</text>
</comment>
<evidence type="ECO:0000313" key="7">
    <source>
        <dbReference type="EMBL" id="ATI42708.1"/>
    </source>
</evidence>
<dbReference type="KEGG" id="cmag:CBW24_12320"/>
<comment type="subunit">
    <text evidence="3">Homotetramer.</text>
</comment>
<evidence type="ECO:0000256" key="1">
    <source>
        <dbReference type="ARBA" id="ARBA00001933"/>
    </source>
</evidence>
<feature type="domain" description="Aromatic amino acid beta-eliminating lyase/threonine aldolase" evidence="6">
    <location>
        <begin position="3"/>
        <end position="296"/>
    </location>
</feature>
<dbReference type="PANTHER" id="PTHR48097">
    <property type="entry name" value="L-THREONINE ALDOLASE-RELATED"/>
    <property type="match status" value="1"/>
</dbReference>
<evidence type="ECO:0000256" key="5">
    <source>
        <dbReference type="PIRNR" id="PIRNR038940"/>
    </source>
</evidence>
<dbReference type="Gene3D" id="3.40.640.10">
    <property type="entry name" value="Type I PLP-dependent aspartate aminotransferase-like (Major domain)"/>
    <property type="match status" value="1"/>
</dbReference>
<dbReference type="InterPro" id="IPR015421">
    <property type="entry name" value="PyrdxlP-dep_Trfase_major"/>
</dbReference>
<evidence type="ECO:0000256" key="3">
    <source>
        <dbReference type="ARBA" id="ARBA00011881"/>
    </source>
</evidence>
<comment type="cofactor">
    <cofactor evidence="1 5">
        <name>pyridoxal 5'-phosphate</name>
        <dbReference type="ChEBI" id="CHEBI:597326"/>
    </cofactor>
</comment>
<protein>
    <recommendedName>
        <fullName evidence="5">L-threonine aldolase</fullName>
        <ecNumber evidence="5">4.1.2.48</ecNumber>
    </recommendedName>
</protein>
<sequence>MNFASDNTGPVHPQVMQALLRANEGHMPSYGADLIMEDLTARLRDTFEAPEAEVHLVATGTAANSLILATLCPPWGTAFCADIAHIQEDECNAPEFFTGGAKLSLIPSEAGKITPEALRARMAIEGDRGVHGPKPGPLSLTQVTERGTVYSVAELTALAQIAHDAGLPVHMDGARFANALVSLGCTPAEMTWRAGVDALTLGGTKNGLMGVEAVIFFDPAQADGFEFRRKRGAQLFSKHRFLAAQMLAAFTDDLWLDMAGAANAACARLAAGLTESGHATLLFEPDANMIFAEMDAAAHARLQAAGAQYHDWQDNLTGARQTRPAARLVCNWSTSEAEVDQFLAALAG</sequence>
<dbReference type="AlphaFoldDB" id="A0A291M1Q6"/>
<dbReference type="PANTHER" id="PTHR48097:SF5">
    <property type="entry name" value="LOW SPECIFICITY L-THREONINE ALDOLASE"/>
    <property type="match status" value="1"/>
</dbReference>
<name>A0A291M1Q6_9RHOB</name>
<evidence type="ECO:0000313" key="8">
    <source>
        <dbReference type="Proteomes" id="UP000219050"/>
    </source>
</evidence>
<proteinExistence type="inferred from homology"/>
<evidence type="ECO:0000256" key="2">
    <source>
        <dbReference type="ARBA" id="ARBA00006966"/>
    </source>
</evidence>
<dbReference type="Pfam" id="PF01212">
    <property type="entry name" value="Beta_elim_lyase"/>
    <property type="match status" value="1"/>
</dbReference>
<accession>A0A291M1Q6</accession>
<dbReference type="EMBL" id="CP021404">
    <property type="protein sequence ID" value="ATI42708.1"/>
    <property type="molecule type" value="Genomic_DNA"/>
</dbReference>
<keyword evidence="8" id="KW-1185">Reference proteome</keyword>
<dbReference type="InterPro" id="IPR015424">
    <property type="entry name" value="PyrdxlP-dep_Trfase"/>
</dbReference>
<dbReference type="GO" id="GO:0006567">
    <property type="term" value="P:L-threonine catabolic process"/>
    <property type="evidence" value="ECO:0007669"/>
    <property type="project" value="UniProtKB-UniRule"/>
</dbReference>